<dbReference type="GO" id="GO:0019288">
    <property type="term" value="P:isopentenyl diphosphate biosynthetic process, methylerythritol 4-phosphate pathway"/>
    <property type="evidence" value="ECO:0007669"/>
    <property type="project" value="TreeGrafter"/>
</dbReference>
<evidence type="ECO:0000313" key="13">
    <source>
        <dbReference type="EMBL" id="AIU73867.1"/>
    </source>
</evidence>
<sequence length="621" mass="67423">MSFDIAKYPTLALVEDPNDLRLLPKESLPKLCDELRQYLLNSVSRSSGHFASGLGTVELTVALHYIYNTPFDSLVWDVGHQAYPHKILTGRRDRIATIRQKGGLHPFPWRDESEYDVLSVGHSSTSISAGLGMAVAAEREGKNRRTVCVIGDGAITAGMAFEAMNHAGDIKADMLVILNDNEMSISENVGALNNHLAQLLSGKLYSSLREGGKKVLSGLPPIKELVKRTEEHLKGMVVPGTLFEELGFNYIGPVDGHDVQGLAATLKNMRDLKGPQLLHIMTKKGKGYAPAEKDPISWHAVPKFDPASGTLPKNAGGLPTYSKIFGDWLCETALDDSKLMAVTPAMREGSGMVRFSKEYPQQYFDVAIAEQHAVTFAAGLAIGGYKPVVAIYSTFLQRAYDQVIHDVALQKLPVMFAIDRSGIVGADGQTHQGAFDISFLRCIPNMVIMTPSDENECRQMLHTGHQYQDGPTAVRYPRGSGTGATLEPLACLPIGKGIVRRQGEKIAILNFGTLMPDALVAAEQLNATVADMRFVKPLDEALVLELAATHDVLVTLEENAIMGGAGSGVNELLMAKRKLVPVLNLGLPDKFIPQGTQAEALHEIELDSAGIVSQISRWLQD</sequence>
<dbReference type="InterPro" id="IPR005475">
    <property type="entry name" value="Transketolase-like_Pyr-bd"/>
</dbReference>
<feature type="binding site" evidence="11">
    <location>
        <position position="288"/>
    </location>
    <ligand>
        <name>thiamine diphosphate</name>
        <dbReference type="ChEBI" id="CHEBI:58937"/>
    </ligand>
</feature>
<dbReference type="FunFam" id="3.40.50.970:FF:000005">
    <property type="entry name" value="1-deoxy-D-xylulose-5-phosphate synthase"/>
    <property type="match status" value="1"/>
</dbReference>
<dbReference type="HOGENOM" id="CLU_009227_1_4_6"/>
<evidence type="ECO:0000256" key="10">
    <source>
        <dbReference type="ARBA" id="ARBA00055605"/>
    </source>
</evidence>
<evidence type="ECO:0000256" key="2">
    <source>
        <dbReference type="ARBA" id="ARBA00011081"/>
    </source>
</evidence>
<keyword evidence="8 11" id="KW-0786">Thiamine pyrophosphate</keyword>
<dbReference type="eggNOG" id="COG1154">
    <property type="taxonomic scope" value="Bacteria"/>
</dbReference>
<dbReference type="PANTHER" id="PTHR43322">
    <property type="entry name" value="1-D-DEOXYXYLULOSE 5-PHOSPHATE SYNTHASE-RELATED"/>
    <property type="match status" value="1"/>
</dbReference>
<feature type="binding site" evidence="11">
    <location>
        <begin position="153"/>
        <end position="154"/>
    </location>
    <ligand>
        <name>thiamine diphosphate</name>
        <dbReference type="ChEBI" id="CHEBI:58937"/>
    </ligand>
</feature>
<dbReference type="AlphaFoldDB" id="A0A097R569"/>
<dbReference type="GO" id="GO:0008661">
    <property type="term" value="F:1-deoxy-D-xylulose-5-phosphate synthase activity"/>
    <property type="evidence" value="ECO:0007669"/>
    <property type="project" value="UniProtKB-UniRule"/>
</dbReference>
<evidence type="ECO:0000256" key="8">
    <source>
        <dbReference type="ARBA" id="ARBA00023052"/>
    </source>
</evidence>
<reference evidence="13 14" key="1">
    <citation type="journal article" date="2014" name="Gut Pathog.">
        <title>Gene clusters of Hafnia alvei strain FB1 important in survival and pathogenesis: a draft genome perspective.</title>
        <authorList>
            <person name="Tan J.Y."/>
            <person name="Yin W.F."/>
            <person name="Chan K.G."/>
        </authorList>
    </citation>
    <scope>NUCLEOTIDE SEQUENCE [LARGE SCALE GENOMIC DNA]</scope>
    <source>
        <strain evidence="13 14">FB1</strain>
    </source>
</reference>
<protein>
    <recommendedName>
        <fullName evidence="11">1-deoxy-D-xylulose-5-phosphate synthase</fullName>
        <ecNumber evidence="11">2.2.1.7</ecNumber>
    </recommendedName>
    <alternativeName>
        <fullName evidence="11">1-deoxyxylulose-5-phosphate synthase</fullName>
        <shortName evidence="11">DXP synthase</shortName>
        <shortName evidence="11">DXPS</shortName>
    </alternativeName>
</protein>
<evidence type="ECO:0000259" key="12">
    <source>
        <dbReference type="SMART" id="SM00861"/>
    </source>
</evidence>
<keyword evidence="9 11" id="KW-0414">Isoprene biosynthesis</keyword>
<dbReference type="EC" id="2.2.1.7" evidence="11"/>
<feature type="binding site" evidence="11">
    <location>
        <position position="152"/>
    </location>
    <ligand>
        <name>Mg(2+)</name>
        <dbReference type="ChEBI" id="CHEBI:18420"/>
    </ligand>
</feature>
<dbReference type="PANTHER" id="PTHR43322:SF5">
    <property type="entry name" value="1-DEOXY-D-XYLULOSE-5-PHOSPHATE SYNTHASE, CHLOROPLASTIC"/>
    <property type="match status" value="1"/>
</dbReference>
<evidence type="ECO:0000256" key="1">
    <source>
        <dbReference type="ARBA" id="ARBA00004980"/>
    </source>
</evidence>
<accession>A0A097R569</accession>
<comment type="pathway">
    <text evidence="1 11">Metabolic intermediate biosynthesis; 1-deoxy-D-xylulose 5-phosphate biosynthesis; 1-deoxy-D-xylulose 5-phosphate from D-glyceraldehyde 3-phosphate and pyruvate: step 1/1.</text>
</comment>
<feature type="binding site" evidence="11">
    <location>
        <begin position="121"/>
        <end position="123"/>
    </location>
    <ligand>
        <name>thiamine diphosphate</name>
        <dbReference type="ChEBI" id="CHEBI:58937"/>
    </ligand>
</feature>
<evidence type="ECO:0000313" key="14">
    <source>
        <dbReference type="Proteomes" id="UP000029986"/>
    </source>
</evidence>
<comment type="cofactor">
    <cofactor evidence="11">
        <name>Mg(2+)</name>
        <dbReference type="ChEBI" id="CHEBI:18420"/>
    </cofactor>
    <text evidence="11">Binds 1 Mg(2+) ion per subunit.</text>
</comment>
<evidence type="ECO:0000256" key="5">
    <source>
        <dbReference type="ARBA" id="ARBA00022723"/>
    </source>
</evidence>
<dbReference type="EMBL" id="CP009706">
    <property type="protein sequence ID" value="AIU73867.1"/>
    <property type="molecule type" value="Genomic_DNA"/>
</dbReference>
<dbReference type="Gene3D" id="3.40.50.920">
    <property type="match status" value="1"/>
</dbReference>
<keyword evidence="7 11" id="KW-0784">Thiamine biosynthesis</keyword>
<dbReference type="InterPro" id="IPR033248">
    <property type="entry name" value="Transketolase_C"/>
</dbReference>
<dbReference type="InterPro" id="IPR029061">
    <property type="entry name" value="THDP-binding"/>
</dbReference>
<comment type="function">
    <text evidence="10 11">Catalyzes the acyloin condensation reaction between C atoms 2 and 3 of pyruvate and glyceraldehyde 3-phosphate to yield 1-deoxy-D-xylulose-5-phosphate (DXP).</text>
</comment>
<dbReference type="Pfam" id="PF13292">
    <property type="entry name" value="DXP_synthase_N"/>
    <property type="match status" value="1"/>
</dbReference>
<evidence type="ECO:0000256" key="3">
    <source>
        <dbReference type="ARBA" id="ARBA00011738"/>
    </source>
</evidence>
<dbReference type="InterPro" id="IPR009014">
    <property type="entry name" value="Transketo_C/PFOR_II"/>
</dbReference>
<dbReference type="GeneID" id="56892960"/>
<dbReference type="FunFam" id="3.40.50.920:FF:000002">
    <property type="entry name" value="1-deoxy-D-xylulose-5-phosphate synthase"/>
    <property type="match status" value="1"/>
</dbReference>
<comment type="similarity">
    <text evidence="2 11">Belongs to the transketolase family. DXPS subfamily.</text>
</comment>
<feature type="domain" description="Transketolase-like pyrimidine-binding" evidence="12">
    <location>
        <begin position="319"/>
        <end position="484"/>
    </location>
</feature>
<dbReference type="RefSeq" id="WP_025800020.1">
    <property type="nucleotide sequence ID" value="NZ_CP009706.1"/>
</dbReference>
<dbReference type="HAMAP" id="MF_00315">
    <property type="entry name" value="DXP_synth"/>
    <property type="match status" value="1"/>
</dbReference>
<dbReference type="Pfam" id="PF02780">
    <property type="entry name" value="Transketolase_C"/>
    <property type="match status" value="1"/>
</dbReference>
<dbReference type="SMART" id="SM00861">
    <property type="entry name" value="Transket_pyr"/>
    <property type="match status" value="1"/>
</dbReference>
<dbReference type="UniPathway" id="UPA00064">
    <property type="reaction ID" value="UER00091"/>
</dbReference>
<dbReference type="KEGG" id="hav:AT03_16685"/>
<dbReference type="PATRIC" id="fig|1453496.5.peg.3420"/>
<dbReference type="InterPro" id="IPR005477">
    <property type="entry name" value="Dxylulose-5-P_synthase"/>
</dbReference>
<organism evidence="13 14">
    <name type="scientific">Hafnia alvei FB1</name>
    <dbReference type="NCBI Taxonomy" id="1453496"/>
    <lineage>
        <taxon>Bacteria</taxon>
        <taxon>Pseudomonadati</taxon>
        <taxon>Pseudomonadota</taxon>
        <taxon>Gammaproteobacteria</taxon>
        <taxon>Enterobacterales</taxon>
        <taxon>Hafniaceae</taxon>
        <taxon>Hafnia</taxon>
    </lineage>
</organism>
<dbReference type="GO" id="GO:0016114">
    <property type="term" value="P:terpenoid biosynthetic process"/>
    <property type="evidence" value="ECO:0007669"/>
    <property type="project" value="UniProtKB-UniRule"/>
</dbReference>
<proteinExistence type="inferred from homology"/>
<dbReference type="NCBIfam" id="NF003933">
    <property type="entry name" value="PRK05444.2-2"/>
    <property type="match status" value="1"/>
</dbReference>
<feature type="binding site" evidence="11">
    <location>
        <position position="370"/>
    </location>
    <ligand>
        <name>thiamine diphosphate</name>
        <dbReference type="ChEBI" id="CHEBI:58937"/>
    </ligand>
</feature>
<comment type="cofactor">
    <cofactor evidence="11">
        <name>thiamine diphosphate</name>
        <dbReference type="ChEBI" id="CHEBI:58937"/>
    </cofactor>
    <text evidence="11">Binds 1 thiamine pyrophosphate per subunit.</text>
</comment>
<dbReference type="GO" id="GO:0030976">
    <property type="term" value="F:thiamine pyrophosphate binding"/>
    <property type="evidence" value="ECO:0007669"/>
    <property type="project" value="UniProtKB-UniRule"/>
</dbReference>
<dbReference type="Gene3D" id="3.40.50.970">
    <property type="match status" value="2"/>
</dbReference>
<gene>
    <name evidence="11" type="primary">dxs</name>
    <name evidence="13" type="ORF">AT03_16685</name>
</gene>
<dbReference type="Pfam" id="PF02779">
    <property type="entry name" value="Transket_pyr"/>
    <property type="match status" value="1"/>
</dbReference>
<dbReference type="PROSITE" id="PS00802">
    <property type="entry name" value="TRANSKETOLASE_2"/>
    <property type="match status" value="1"/>
</dbReference>
<dbReference type="SUPFAM" id="SSF52922">
    <property type="entry name" value="TK C-terminal domain-like"/>
    <property type="match status" value="1"/>
</dbReference>
<evidence type="ECO:0000256" key="7">
    <source>
        <dbReference type="ARBA" id="ARBA00022977"/>
    </source>
</evidence>
<dbReference type="PROSITE" id="PS00801">
    <property type="entry name" value="TRANSKETOLASE_1"/>
    <property type="match status" value="1"/>
</dbReference>
<comment type="subunit">
    <text evidence="3 11">Homodimer.</text>
</comment>
<keyword evidence="14" id="KW-1185">Reference proteome</keyword>
<dbReference type="InterPro" id="IPR049557">
    <property type="entry name" value="Transketolase_CS"/>
</dbReference>
<evidence type="ECO:0000256" key="6">
    <source>
        <dbReference type="ARBA" id="ARBA00022842"/>
    </source>
</evidence>
<dbReference type="GO" id="GO:0000287">
    <property type="term" value="F:magnesium ion binding"/>
    <property type="evidence" value="ECO:0007669"/>
    <property type="project" value="UniProtKB-UniRule"/>
</dbReference>
<dbReference type="CDD" id="cd07033">
    <property type="entry name" value="TPP_PYR_DXS_TK_like"/>
    <property type="match status" value="1"/>
</dbReference>
<dbReference type="GO" id="GO:0005829">
    <property type="term" value="C:cytosol"/>
    <property type="evidence" value="ECO:0007669"/>
    <property type="project" value="TreeGrafter"/>
</dbReference>
<name>A0A097R569_HAFAL</name>
<evidence type="ECO:0000256" key="11">
    <source>
        <dbReference type="HAMAP-Rule" id="MF_00315"/>
    </source>
</evidence>
<keyword evidence="4 11" id="KW-0808">Transferase</keyword>
<keyword evidence="6 11" id="KW-0460">Magnesium</keyword>
<feature type="binding site" evidence="11">
    <location>
        <position position="181"/>
    </location>
    <ligand>
        <name>Mg(2+)</name>
        <dbReference type="ChEBI" id="CHEBI:18420"/>
    </ligand>
</feature>
<evidence type="ECO:0000256" key="9">
    <source>
        <dbReference type="ARBA" id="ARBA00023229"/>
    </source>
</evidence>
<dbReference type="SUPFAM" id="SSF52518">
    <property type="entry name" value="Thiamin diphosphate-binding fold (THDP-binding)"/>
    <property type="match status" value="2"/>
</dbReference>
<feature type="binding site" evidence="11">
    <location>
        <position position="181"/>
    </location>
    <ligand>
        <name>thiamine diphosphate</name>
        <dbReference type="ChEBI" id="CHEBI:58937"/>
    </ligand>
</feature>
<dbReference type="Proteomes" id="UP000029986">
    <property type="component" value="Chromosome"/>
</dbReference>
<comment type="catalytic activity">
    <reaction evidence="11">
        <text>D-glyceraldehyde 3-phosphate + pyruvate + H(+) = 1-deoxy-D-xylulose 5-phosphate + CO2</text>
        <dbReference type="Rhea" id="RHEA:12605"/>
        <dbReference type="ChEBI" id="CHEBI:15361"/>
        <dbReference type="ChEBI" id="CHEBI:15378"/>
        <dbReference type="ChEBI" id="CHEBI:16526"/>
        <dbReference type="ChEBI" id="CHEBI:57792"/>
        <dbReference type="ChEBI" id="CHEBI:59776"/>
        <dbReference type="EC" id="2.2.1.7"/>
    </reaction>
</comment>
<keyword evidence="5 11" id="KW-0479">Metal-binding</keyword>
<evidence type="ECO:0000256" key="4">
    <source>
        <dbReference type="ARBA" id="ARBA00022679"/>
    </source>
</evidence>
<dbReference type="CDD" id="cd02007">
    <property type="entry name" value="TPP_DXS"/>
    <property type="match status" value="1"/>
</dbReference>
<dbReference type="OrthoDB" id="9803371at2"/>
<dbReference type="InterPro" id="IPR020826">
    <property type="entry name" value="Transketolase_BS"/>
</dbReference>
<feature type="binding site" evidence="11">
    <location>
        <position position="80"/>
    </location>
    <ligand>
        <name>thiamine diphosphate</name>
        <dbReference type="ChEBI" id="CHEBI:58937"/>
    </ligand>
</feature>
<dbReference type="GO" id="GO:0009228">
    <property type="term" value="P:thiamine biosynthetic process"/>
    <property type="evidence" value="ECO:0007669"/>
    <property type="project" value="UniProtKB-UniRule"/>
</dbReference>
<dbReference type="NCBIfam" id="TIGR00204">
    <property type="entry name" value="dxs"/>
    <property type="match status" value="1"/>
</dbReference>